<protein>
    <submittedName>
        <fullName evidence="20">Diacylglycerol kinase (Dagk) (Diglyceride kinase)(Dgk)</fullName>
        <ecNumber evidence="20">2.7.1.107</ecNumber>
    </submittedName>
</protein>
<dbReference type="Pfam" id="PF01219">
    <property type="entry name" value="DAGK_prokar"/>
    <property type="match status" value="1"/>
</dbReference>
<dbReference type="GO" id="GO:0005886">
    <property type="term" value="C:plasma membrane"/>
    <property type="evidence" value="ECO:0007669"/>
    <property type="project" value="UniProtKB-SubCell"/>
</dbReference>
<dbReference type="PANTHER" id="PTHR34299:SF1">
    <property type="entry name" value="DIACYLGLYCEROL KINASE"/>
    <property type="match status" value="1"/>
</dbReference>
<dbReference type="GO" id="GO:0004143">
    <property type="term" value="F:ATP-dependent diacylglycerol kinase activity"/>
    <property type="evidence" value="ECO:0007669"/>
    <property type="project" value="UniProtKB-EC"/>
</dbReference>
<evidence type="ECO:0000256" key="19">
    <source>
        <dbReference type="SAM" id="Phobius"/>
    </source>
</evidence>
<dbReference type="GO" id="GO:0005524">
    <property type="term" value="F:ATP binding"/>
    <property type="evidence" value="ECO:0007669"/>
    <property type="project" value="UniProtKB-KW"/>
</dbReference>
<evidence type="ECO:0000313" key="21">
    <source>
        <dbReference type="Proteomes" id="UP000001732"/>
    </source>
</evidence>
<evidence type="ECO:0000313" key="20">
    <source>
        <dbReference type="EMBL" id="ACI17115.1"/>
    </source>
</evidence>
<keyword evidence="8 20" id="KW-0418">Kinase</keyword>
<organism evidence="20 21">
    <name type="scientific">Coprothermobacter proteolyticus (strain ATCC 35245 / DSM 5265 / OCM 4 / BT)</name>
    <dbReference type="NCBI Taxonomy" id="309798"/>
    <lineage>
        <taxon>Bacteria</taxon>
        <taxon>Pseudomonadati</taxon>
        <taxon>Coprothermobacterota</taxon>
        <taxon>Coprothermobacteria</taxon>
        <taxon>Coprothermobacterales</taxon>
        <taxon>Coprothermobacteraceae</taxon>
        <taxon>Coprothermobacter</taxon>
    </lineage>
</organism>
<dbReference type="InterPro" id="IPR036945">
    <property type="entry name" value="DAGK_sf"/>
</dbReference>
<gene>
    <name evidence="20" type="ordered locus">COPRO5265_0487</name>
</gene>
<dbReference type="KEGG" id="cpo:COPRO5265_0487"/>
<keyword evidence="5 20" id="KW-0808">Transferase</keyword>
<keyword evidence="18" id="KW-0460">Magnesium</keyword>
<evidence type="ECO:0000256" key="16">
    <source>
        <dbReference type="PIRSR" id="PIRSR600829-2"/>
    </source>
</evidence>
<keyword evidence="12 19" id="KW-0472">Membrane</keyword>
<dbReference type="CDD" id="cd14263">
    <property type="entry name" value="DAGK_IM_like"/>
    <property type="match status" value="1"/>
</dbReference>
<evidence type="ECO:0000256" key="8">
    <source>
        <dbReference type="ARBA" id="ARBA00022777"/>
    </source>
</evidence>
<dbReference type="InterPro" id="IPR000829">
    <property type="entry name" value="DAGK"/>
</dbReference>
<evidence type="ECO:0000256" key="13">
    <source>
        <dbReference type="ARBA" id="ARBA00023209"/>
    </source>
</evidence>
<dbReference type="GO" id="GO:0008654">
    <property type="term" value="P:phospholipid biosynthetic process"/>
    <property type="evidence" value="ECO:0007669"/>
    <property type="project" value="UniProtKB-KW"/>
</dbReference>
<feature type="transmembrane region" description="Helical" evidence="19">
    <location>
        <begin position="124"/>
        <end position="145"/>
    </location>
</feature>
<keyword evidence="18" id="KW-0479">Metal-binding</keyword>
<name>B5Y7U9_COPPD</name>
<dbReference type="Gene3D" id="1.10.287.3610">
    <property type="match status" value="1"/>
</dbReference>
<evidence type="ECO:0000256" key="2">
    <source>
        <dbReference type="ARBA" id="ARBA00005967"/>
    </source>
</evidence>
<feature type="binding site" evidence="17">
    <location>
        <begin position="90"/>
        <end position="91"/>
    </location>
    <ligand>
        <name>ATP</name>
        <dbReference type="ChEBI" id="CHEBI:30616"/>
    </ligand>
</feature>
<feature type="binding site" evidence="16">
    <location>
        <position position="5"/>
    </location>
    <ligand>
        <name>substrate</name>
    </ligand>
</feature>
<evidence type="ECO:0000256" key="12">
    <source>
        <dbReference type="ARBA" id="ARBA00023136"/>
    </source>
</evidence>
<feature type="binding site" evidence="18">
    <location>
        <position position="24"/>
    </location>
    <ligand>
        <name>a divalent metal cation</name>
        <dbReference type="ChEBI" id="CHEBI:60240"/>
    </ligand>
</feature>
<dbReference type="EMBL" id="CP001145">
    <property type="protein sequence ID" value="ACI17115.1"/>
    <property type="molecule type" value="Genomic_DNA"/>
</dbReference>
<feature type="transmembrane region" description="Helical" evidence="19">
    <location>
        <begin position="25"/>
        <end position="45"/>
    </location>
</feature>
<feature type="active site" description="Proton acceptor" evidence="15">
    <location>
        <position position="65"/>
    </location>
</feature>
<evidence type="ECO:0000256" key="11">
    <source>
        <dbReference type="ARBA" id="ARBA00023098"/>
    </source>
</evidence>
<dbReference type="AlphaFoldDB" id="B5Y7U9"/>
<dbReference type="PANTHER" id="PTHR34299">
    <property type="entry name" value="DIACYLGLYCEROL KINASE"/>
    <property type="match status" value="1"/>
</dbReference>
<evidence type="ECO:0000256" key="6">
    <source>
        <dbReference type="ARBA" id="ARBA00022692"/>
    </source>
</evidence>
<feature type="binding site" evidence="18">
    <location>
        <position position="72"/>
    </location>
    <ligand>
        <name>a divalent metal cation</name>
        <dbReference type="ChEBI" id="CHEBI:60240"/>
    </ligand>
</feature>
<evidence type="ECO:0000256" key="7">
    <source>
        <dbReference type="ARBA" id="ARBA00022741"/>
    </source>
</evidence>
<feature type="binding site" evidence="16">
    <location>
        <position position="65"/>
    </location>
    <ligand>
        <name>substrate</name>
    </ligand>
</feature>
<proteinExistence type="inferred from homology"/>
<keyword evidence="11" id="KW-0443">Lipid metabolism</keyword>
<evidence type="ECO:0000256" key="4">
    <source>
        <dbReference type="ARBA" id="ARBA00022516"/>
    </source>
</evidence>
<evidence type="ECO:0000256" key="9">
    <source>
        <dbReference type="ARBA" id="ARBA00022840"/>
    </source>
</evidence>
<dbReference type="OrthoDB" id="1493837at2"/>
<accession>B5Y7U9</accession>
<evidence type="ECO:0000256" key="18">
    <source>
        <dbReference type="PIRSR" id="PIRSR600829-4"/>
    </source>
</evidence>
<sequence>MKNLRLADSFRIAVKGLKNAFLREYHIRVAFFLVLALFLYSLVLGLTLREWLVLVTFSSLVVCLEMINSALEKLADAVHPDWSEQVGFAKDLAAGAVLVSIGAAAAAGLPVYVSAFSRRFSVSWTYSLFVNLGLLILGIVLLFVWDFRR</sequence>
<keyword evidence="7 17" id="KW-0547">Nucleotide-binding</keyword>
<evidence type="ECO:0000256" key="1">
    <source>
        <dbReference type="ARBA" id="ARBA00004651"/>
    </source>
</evidence>
<reference evidence="20 21" key="2">
    <citation type="journal article" date="2014" name="Genome Announc.">
        <title>Complete Genome Sequence of Coprothermobacter proteolyticus DSM 5265.</title>
        <authorList>
            <person name="Alexiev A."/>
            <person name="Coil D.A."/>
            <person name="Badger J.H."/>
            <person name="Enticknap J."/>
            <person name="Ward N."/>
            <person name="Robb F.T."/>
            <person name="Eisen J.A."/>
        </authorList>
    </citation>
    <scope>NUCLEOTIDE SEQUENCE [LARGE SCALE GENOMIC DNA]</scope>
    <source>
        <strain evidence="21">ATCC 35245 / DSM 5265 / OCM 4 / BT</strain>
    </source>
</reference>
<keyword evidence="4" id="KW-0444">Lipid biosynthesis</keyword>
<evidence type="ECO:0000256" key="3">
    <source>
        <dbReference type="ARBA" id="ARBA00022475"/>
    </source>
</evidence>
<keyword evidence="10 19" id="KW-1133">Transmembrane helix</keyword>
<dbReference type="Proteomes" id="UP000001732">
    <property type="component" value="Chromosome"/>
</dbReference>
<keyword evidence="14" id="KW-1208">Phospholipid metabolism</keyword>
<keyword evidence="21" id="KW-1185">Reference proteome</keyword>
<comment type="cofactor">
    <cofactor evidence="18">
        <name>Mg(2+)</name>
        <dbReference type="ChEBI" id="CHEBI:18420"/>
    </cofactor>
    <text evidence="18">Mn(2+), Zn(2+), Cd(2+) and Co(2+) support activity to lesser extents.</text>
</comment>
<dbReference type="STRING" id="309798.COPRO5265_0487"/>
<feature type="binding site" evidence="17">
    <location>
        <position position="5"/>
    </location>
    <ligand>
        <name>ATP</name>
        <dbReference type="ChEBI" id="CHEBI:30616"/>
    </ligand>
</feature>
<comment type="similarity">
    <text evidence="2">Belongs to the bacterial diacylglycerol kinase family.</text>
</comment>
<keyword evidence="9 17" id="KW-0067">ATP-binding</keyword>
<evidence type="ECO:0000256" key="17">
    <source>
        <dbReference type="PIRSR" id="PIRSR600829-3"/>
    </source>
</evidence>
<keyword evidence="3" id="KW-1003">Cell membrane</keyword>
<dbReference type="EC" id="2.7.1.107" evidence="20"/>
<reference evidence="21" key="1">
    <citation type="submission" date="2008-08" db="EMBL/GenBank/DDBJ databases">
        <title>The complete genome sequence of Coprothermobacter proteolyticus strain ATCC 5245 / DSM 5265 / BT.</title>
        <authorList>
            <person name="Dodson R.J."/>
            <person name="Durkin A.S."/>
            <person name="Wu M."/>
            <person name="Eisen J."/>
            <person name="Sutton G."/>
        </authorList>
    </citation>
    <scope>NUCLEOTIDE SEQUENCE [LARGE SCALE GENOMIC DNA]</scope>
    <source>
        <strain evidence="21">ATCC 35245 / DSM 5265 / OCM 4 / BT</strain>
    </source>
</reference>
<dbReference type="RefSeq" id="WP_012543767.1">
    <property type="nucleotide sequence ID" value="NC_011295.1"/>
</dbReference>
<feature type="binding site" evidence="17">
    <location>
        <position position="24"/>
    </location>
    <ligand>
        <name>ATP</name>
        <dbReference type="ChEBI" id="CHEBI:30616"/>
    </ligand>
</feature>
<feature type="transmembrane region" description="Helical" evidence="19">
    <location>
        <begin position="92"/>
        <end position="112"/>
    </location>
</feature>
<dbReference type="eggNOG" id="COG0818">
    <property type="taxonomic scope" value="Bacteria"/>
</dbReference>
<feature type="binding site" evidence="17">
    <location>
        <position position="72"/>
    </location>
    <ligand>
        <name>ATP</name>
        <dbReference type="ChEBI" id="CHEBI:30616"/>
    </ligand>
</feature>
<comment type="subcellular location">
    <subcellularLocation>
        <location evidence="1">Cell membrane</location>
        <topology evidence="1">Multi-pass membrane protein</topology>
    </subcellularLocation>
</comment>
<dbReference type="GO" id="GO:0046872">
    <property type="term" value="F:metal ion binding"/>
    <property type="evidence" value="ECO:0007669"/>
    <property type="project" value="UniProtKB-KW"/>
</dbReference>
<evidence type="ECO:0000256" key="14">
    <source>
        <dbReference type="ARBA" id="ARBA00023264"/>
    </source>
</evidence>
<keyword evidence="6 19" id="KW-0812">Transmembrane</keyword>
<evidence type="ECO:0000256" key="15">
    <source>
        <dbReference type="PIRSR" id="PIRSR600829-1"/>
    </source>
</evidence>
<keyword evidence="13" id="KW-0594">Phospholipid biosynthesis</keyword>
<evidence type="ECO:0000256" key="10">
    <source>
        <dbReference type="ARBA" id="ARBA00022989"/>
    </source>
</evidence>
<evidence type="ECO:0000256" key="5">
    <source>
        <dbReference type="ARBA" id="ARBA00022679"/>
    </source>
</evidence>